<dbReference type="EMBL" id="VCLA01000080">
    <property type="protein sequence ID" value="MQT00527.1"/>
    <property type="molecule type" value="Genomic_DNA"/>
</dbReference>
<dbReference type="AlphaFoldDB" id="A0A646KEW4"/>
<keyword evidence="2" id="KW-1185">Reference proteome</keyword>
<dbReference type="Proteomes" id="UP000419138">
    <property type="component" value="Unassembled WGS sequence"/>
</dbReference>
<comment type="caution">
    <text evidence="1">The sequence shown here is derived from an EMBL/GenBank/DDBJ whole genome shotgun (WGS) entry which is preliminary data.</text>
</comment>
<protein>
    <submittedName>
        <fullName evidence="1">DNA-binding protein</fullName>
    </submittedName>
</protein>
<keyword evidence="1" id="KW-0238">DNA-binding</keyword>
<evidence type="ECO:0000313" key="1">
    <source>
        <dbReference type="EMBL" id="MQT00527.1"/>
    </source>
</evidence>
<evidence type="ECO:0000313" key="2">
    <source>
        <dbReference type="Proteomes" id="UP000419138"/>
    </source>
</evidence>
<reference evidence="1 2" key="1">
    <citation type="submission" date="2019-05" db="EMBL/GenBank/DDBJ databases">
        <title>Comparative genomics and metabolomics analyses of clavulanic acid producing Streptomyces species provides insight into specialized metabolism and evolution of beta-lactam biosynthetic gene clusters.</title>
        <authorList>
            <person name="Moore M.A."/>
            <person name="Cruz-Morales P."/>
            <person name="Barona Gomez F."/>
            <person name="Kapil T."/>
        </authorList>
    </citation>
    <scope>NUCLEOTIDE SEQUENCE [LARGE SCALE GENOMIC DNA]</scope>
    <source>
        <strain evidence="1 2">NRRL 5741</strain>
    </source>
</reference>
<name>A0A646KEW4_STRJU</name>
<dbReference type="OrthoDB" id="3215106at2"/>
<gene>
    <name evidence="1" type="ORF">FF041_09890</name>
</gene>
<accession>A0A646KEW4</accession>
<dbReference type="GO" id="GO:0003677">
    <property type="term" value="F:DNA binding"/>
    <property type="evidence" value="ECO:0007669"/>
    <property type="project" value="UniProtKB-KW"/>
</dbReference>
<sequence length="442" mass="47916">MRHPPKTLLKVLVDQRKWRYTDFERTFNATAAKLFGKGTRNPTVGETQFRRWTGGKLKGYPGPDTCRALEAMFDVPVADLFAPPPVAADPGVHTFTMEDEIAMTAREAQDDAGAIASVSISDTIIDQLRDDAVSLAREYHERPVFEMWRRAQRLRREMEEQRDLTRVPAQEQELLVLSGQSVALLAVAAFDLGSLAGARRLARTAALYGESARFEPLIAYAEGCLAYIAYFSAEPSRALSLAHRALTRGGLGDVATRRLRAIEGRAHAHLGDTVSARRAIRLSQEDGYGHRDDLHDGVGGEFGFTAERLAMSNSSTALLIGDGVQAEAAARQALTLIQTRPSGSRSAAVLGSAAADLALARLMSDDVDGAAVALEPLWTVPGEQRATGLLTRAARLRRLLSQPRFHGSPLPAELSERIETFIQSSAARQIGGGLPEVLALEA</sequence>
<proteinExistence type="predicted"/>
<organism evidence="1 2">
    <name type="scientific">Streptomyces jumonjinensis</name>
    <dbReference type="NCBI Taxonomy" id="1945"/>
    <lineage>
        <taxon>Bacteria</taxon>
        <taxon>Bacillati</taxon>
        <taxon>Actinomycetota</taxon>
        <taxon>Actinomycetes</taxon>
        <taxon>Kitasatosporales</taxon>
        <taxon>Streptomycetaceae</taxon>
        <taxon>Streptomyces</taxon>
    </lineage>
</organism>